<accession>A0A2M7S8A7</accession>
<dbReference type="CDD" id="cd05403">
    <property type="entry name" value="NT_KNTase_like"/>
    <property type="match status" value="1"/>
</dbReference>
<name>A0A2M7S8A7_9BACT</name>
<feature type="domain" description="Polymerase nucleotidyl transferase" evidence="1">
    <location>
        <begin position="50"/>
        <end position="134"/>
    </location>
</feature>
<organism evidence="2 3">
    <name type="scientific">Candidatus Desantisbacteria bacterium CG_4_10_14_0_8_um_filter_48_22</name>
    <dbReference type="NCBI Taxonomy" id="1974543"/>
    <lineage>
        <taxon>Bacteria</taxon>
        <taxon>Candidatus Desantisiibacteriota</taxon>
    </lineage>
</organism>
<evidence type="ECO:0000259" key="1">
    <source>
        <dbReference type="Pfam" id="PF01909"/>
    </source>
</evidence>
<protein>
    <recommendedName>
        <fullName evidence="1">Polymerase nucleotidyl transferase domain-containing protein</fullName>
    </recommendedName>
</protein>
<dbReference type="GO" id="GO:0016779">
    <property type="term" value="F:nucleotidyltransferase activity"/>
    <property type="evidence" value="ECO:0007669"/>
    <property type="project" value="InterPro"/>
</dbReference>
<dbReference type="InterPro" id="IPR043519">
    <property type="entry name" value="NT_sf"/>
</dbReference>
<sequence length="156" mass="17113">MDAGSAEKFVEKALRSCRNKANGKASMIMDYLHSGDTWAHSMFRYCLARRISTYLRATCPVVKAVYIFGSTVDDRAGITSDIDLLVVVRNRNRRLIRRIGELKTAVLGAYKGLIGNGTSALAEILDISILEEKESVKRTGCASLIHSVHSPALLLA</sequence>
<dbReference type="EMBL" id="PFMR01000242">
    <property type="protein sequence ID" value="PIZ15678.1"/>
    <property type="molecule type" value="Genomic_DNA"/>
</dbReference>
<dbReference type="SUPFAM" id="SSF81301">
    <property type="entry name" value="Nucleotidyltransferase"/>
    <property type="match status" value="1"/>
</dbReference>
<dbReference type="Pfam" id="PF01909">
    <property type="entry name" value="NTP_transf_2"/>
    <property type="match status" value="1"/>
</dbReference>
<evidence type="ECO:0000313" key="3">
    <source>
        <dbReference type="Proteomes" id="UP000229307"/>
    </source>
</evidence>
<comment type="caution">
    <text evidence="2">The sequence shown here is derived from an EMBL/GenBank/DDBJ whole genome shotgun (WGS) entry which is preliminary data.</text>
</comment>
<dbReference type="Gene3D" id="3.30.460.10">
    <property type="entry name" value="Beta Polymerase, domain 2"/>
    <property type="match status" value="1"/>
</dbReference>
<proteinExistence type="predicted"/>
<dbReference type="AlphaFoldDB" id="A0A2M7S8A7"/>
<dbReference type="Proteomes" id="UP000229307">
    <property type="component" value="Unassembled WGS sequence"/>
</dbReference>
<dbReference type="InterPro" id="IPR002934">
    <property type="entry name" value="Polymerase_NTP_transf_dom"/>
</dbReference>
<reference evidence="3" key="1">
    <citation type="submission" date="2017-09" db="EMBL/GenBank/DDBJ databases">
        <title>Depth-based differentiation of microbial function through sediment-hosted aquifers and enrichment of novel symbionts in the deep terrestrial subsurface.</title>
        <authorList>
            <person name="Probst A.J."/>
            <person name="Ladd B."/>
            <person name="Jarett J.K."/>
            <person name="Geller-Mcgrath D.E."/>
            <person name="Sieber C.M.K."/>
            <person name="Emerson J.B."/>
            <person name="Anantharaman K."/>
            <person name="Thomas B.C."/>
            <person name="Malmstrom R."/>
            <person name="Stieglmeier M."/>
            <person name="Klingl A."/>
            <person name="Woyke T."/>
            <person name="Ryan C.M."/>
            <person name="Banfield J.F."/>
        </authorList>
    </citation>
    <scope>NUCLEOTIDE SEQUENCE [LARGE SCALE GENOMIC DNA]</scope>
</reference>
<evidence type="ECO:0000313" key="2">
    <source>
        <dbReference type="EMBL" id="PIZ15678.1"/>
    </source>
</evidence>
<gene>
    <name evidence="2" type="ORF">COY52_09100</name>
</gene>